<proteinExistence type="predicted"/>
<dbReference type="AlphaFoldDB" id="A0A239TKC2"/>
<dbReference type="RefSeq" id="WP_095103267.1">
    <property type="nucleotide sequence ID" value="NZ_BKAR01000023.1"/>
</dbReference>
<sequence length="61" mass="7494">MKRYFQEIGQKLWFNLVAIILGIILFAIYLMFNKDYLWLGFIFAMIIIIPAGYRIWKYKQR</sequence>
<reference evidence="1 2" key="1">
    <citation type="submission" date="2019-07" db="EMBL/GenBank/DDBJ databases">
        <title>Whole genome shotgun sequence of Staphylococcus piscifermentans NBRC 109625.</title>
        <authorList>
            <person name="Hosoyama A."/>
            <person name="Uohara A."/>
            <person name="Ohji S."/>
            <person name="Ichikawa N."/>
        </authorList>
    </citation>
    <scope>NUCLEOTIDE SEQUENCE [LARGE SCALE GENOMIC DNA]</scope>
    <source>
        <strain evidence="1 2">NBRC 109625</strain>
    </source>
</reference>
<evidence type="ECO:0000313" key="2">
    <source>
        <dbReference type="Proteomes" id="UP000321736"/>
    </source>
</evidence>
<accession>A0A239TKC2</accession>
<dbReference type="Proteomes" id="UP000321736">
    <property type="component" value="Unassembled WGS sequence"/>
</dbReference>
<keyword evidence="2" id="KW-1185">Reference proteome</keyword>
<comment type="caution">
    <text evidence="1">The sequence shown here is derived from an EMBL/GenBank/DDBJ whole genome shotgun (WGS) entry which is preliminary data.</text>
</comment>
<dbReference type="OrthoDB" id="9886176at2"/>
<gene>
    <name evidence="1" type="ORF">SPI02_17820</name>
</gene>
<protein>
    <submittedName>
        <fullName evidence="1">Uncharacterized protein</fullName>
    </submittedName>
</protein>
<dbReference type="EMBL" id="BKAR01000023">
    <property type="protein sequence ID" value="GEP85197.1"/>
    <property type="molecule type" value="Genomic_DNA"/>
</dbReference>
<organism evidence="1 2">
    <name type="scientific">Staphylococcus piscifermentans</name>
    <dbReference type="NCBI Taxonomy" id="70258"/>
    <lineage>
        <taxon>Bacteria</taxon>
        <taxon>Bacillati</taxon>
        <taxon>Bacillota</taxon>
        <taxon>Bacilli</taxon>
        <taxon>Bacillales</taxon>
        <taxon>Staphylococcaceae</taxon>
        <taxon>Staphylococcus</taxon>
    </lineage>
</organism>
<evidence type="ECO:0000313" key="1">
    <source>
        <dbReference type="EMBL" id="GEP85197.1"/>
    </source>
</evidence>
<name>A0A239TKC2_9STAP</name>